<dbReference type="InterPro" id="IPR042208">
    <property type="entry name" value="D-ser_dehydrat-like_sf"/>
</dbReference>
<dbReference type="CDD" id="cd06819">
    <property type="entry name" value="PLPDE_III_LS_D-TA"/>
    <property type="match status" value="1"/>
</dbReference>
<dbReference type="GO" id="GO:0008721">
    <property type="term" value="F:D-serine ammonia-lyase activity"/>
    <property type="evidence" value="ECO:0007669"/>
    <property type="project" value="TreeGrafter"/>
</dbReference>
<comment type="similarity">
    <text evidence="1">Belongs to the DSD1 family.</text>
</comment>
<dbReference type="InterPro" id="IPR001608">
    <property type="entry name" value="Ala_racemase_N"/>
</dbReference>
<dbReference type="EMBL" id="RDQO01000004">
    <property type="protein sequence ID" value="RMX04896.1"/>
    <property type="molecule type" value="Genomic_DNA"/>
</dbReference>
<keyword evidence="5" id="KW-1185">Reference proteome</keyword>
<dbReference type="OrthoDB" id="9772497at2"/>
<dbReference type="AlphaFoldDB" id="A0A3M6QPD0"/>
<keyword evidence="2" id="KW-0456">Lyase</keyword>
<organism evidence="4 5">
    <name type="scientific">Corticibacter populi</name>
    <dbReference type="NCBI Taxonomy" id="1550736"/>
    <lineage>
        <taxon>Bacteria</taxon>
        <taxon>Pseudomonadati</taxon>
        <taxon>Pseudomonadota</taxon>
        <taxon>Betaproteobacteria</taxon>
        <taxon>Burkholderiales</taxon>
        <taxon>Comamonadaceae</taxon>
        <taxon>Corticibacter</taxon>
    </lineage>
</organism>
<dbReference type="PANTHER" id="PTHR28004:SF2">
    <property type="entry name" value="D-SERINE DEHYDRATASE"/>
    <property type="match status" value="1"/>
</dbReference>
<feature type="domain" description="D-serine dehydratase-like" evidence="3">
    <location>
        <begin position="279"/>
        <end position="377"/>
    </location>
</feature>
<evidence type="ECO:0000313" key="4">
    <source>
        <dbReference type="EMBL" id="RMX04896.1"/>
    </source>
</evidence>
<dbReference type="InterPro" id="IPR029066">
    <property type="entry name" value="PLP-binding_barrel"/>
</dbReference>
<dbReference type="Proteomes" id="UP000278006">
    <property type="component" value="Unassembled WGS sequence"/>
</dbReference>
<accession>A0A3M6QPD0</accession>
<dbReference type="InterPro" id="IPR026956">
    <property type="entry name" value="D-ser_dehydrat-like_dom"/>
</dbReference>
<evidence type="ECO:0000259" key="3">
    <source>
        <dbReference type="SMART" id="SM01119"/>
    </source>
</evidence>
<dbReference type="SUPFAM" id="SSF51419">
    <property type="entry name" value="PLP-binding barrel"/>
    <property type="match status" value="1"/>
</dbReference>
<evidence type="ECO:0000313" key="5">
    <source>
        <dbReference type="Proteomes" id="UP000278006"/>
    </source>
</evidence>
<name>A0A3M6QPD0_9BURK</name>
<dbReference type="Gene3D" id="3.20.20.10">
    <property type="entry name" value="Alanine racemase"/>
    <property type="match status" value="1"/>
</dbReference>
<dbReference type="Pfam" id="PF14031">
    <property type="entry name" value="D-ser_dehydrat"/>
    <property type="match status" value="1"/>
</dbReference>
<dbReference type="GO" id="GO:0036088">
    <property type="term" value="P:D-serine catabolic process"/>
    <property type="evidence" value="ECO:0007669"/>
    <property type="project" value="TreeGrafter"/>
</dbReference>
<evidence type="ECO:0000256" key="2">
    <source>
        <dbReference type="ARBA" id="ARBA00023239"/>
    </source>
</evidence>
<dbReference type="RefSeq" id="WP_122230253.1">
    <property type="nucleotide sequence ID" value="NZ_RDQO01000004.1"/>
</dbReference>
<sequence>MHAPPTIPAPGRPAASIDTPALVIDLDAMERNIARMAAFASAHGVAWRPHAKLHKCAQLAQRLVAAGAVGCCVQKTGEAEALAAAGMRDIYLSNQLVAPAKLARLVALAVRLQAEGGRLALAADSAHGIEQLAAAIAALPPARRPREALPVFVEINIGQDRCGAAPGAEALALAQQIGRHPALSFAGLHAYHGGAQHIRAYTERAQAMQEAYQQVVLTRTLLQAAGIAVPCITGAGTGTLVSEAASGLYTELQPGSFLFMDADYARNEWPVGAPAFEHALFVHTQVISRHAERAVCDAGHKSHAIDSGLPTVWNFGAPPALAFGNGGDEHGILTLAAGASAHPGTGGGLPALGETLWLVPGHCDPTVNLHDVMIGVRGGLREGVVEEVLRVDARGALG</sequence>
<evidence type="ECO:0000256" key="1">
    <source>
        <dbReference type="ARBA" id="ARBA00005323"/>
    </source>
</evidence>
<gene>
    <name evidence="4" type="ORF">D8I35_13630</name>
</gene>
<dbReference type="Pfam" id="PF01168">
    <property type="entry name" value="Ala_racemase_N"/>
    <property type="match status" value="1"/>
</dbReference>
<comment type="caution">
    <text evidence="4">The sequence shown here is derived from an EMBL/GenBank/DDBJ whole genome shotgun (WGS) entry which is preliminary data.</text>
</comment>
<reference evidence="4 5" key="1">
    <citation type="submission" date="2018-10" db="EMBL/GenBank/DDBJ databases">
        <title>Draft genome of Cortibacter populi DSM10536.</title>
        <authorList>
            <person name="Bernier A.-M."/>
            <person name="Bernard K."/>
        </authorList>
    </citation>
    <scope>NUCLEOTIDE SEQUENCE [LARGE SCALE GENOMIC DNA]</scope>
    <source>
        <strain evidence="4 5">DSM 105136</strain>
    </source>
</reference>
<proteinExistence type="inferred from homology"/>
<protein>
    <submittedName>
        <fullName evidence="4">DSD1 family PLP-dependent enzyme</fullName>
    </submittedName>
</protein>
<dbReference type="SMART" id="SM01119">
    <property type="entry name" value="D-ser_dehydrat"/>
    <property type="match status" value="1"/>
</dbReference>
<dbReference type="InterPro" id="IPR051466">
    <property type="entry name" value="D-amino_acid_metab_enzyme"/>
</dbReference>
<dbReference type="PANTHER" id="PTHR28004">
    <property type="entry name" value="ZGC:162816-RELATED"/>
    <property type="match status" value="1"/>
</dbReference>
<dbReference type="Gene3D" id="2.40.37.20">
    <property type="entry name" value="D-serine dehydratase-like domain"/>
    <property type="match status" value="1"/>
</dbReference>